<dbReference type="SUPFAM" id="SSF49452">
    <property type="entry name" value="Starch-binding domain-like"/>
    <property type="match status" value="1"/>
</dbReference>
<dbReference type="PhylomeDB" id="A0A0G4F864"/>
<dbReference type="InterPro" id="IPR002044">
    <property type="entry name" value="CBM20"/>
</dbReference>
<feature type="region of interest" description="Disordered" evidence="1">
    <location>
        <begin position="173"/>
        <end position="245"/>
    </location>
</feature>
<feature type="compositionally biased region" description="Basic and acidic residues" evidence="1">
    <location>
        <begin position="174"/>
        <end position="196"/>
    </location>
</feature>
<feature type="compositionally biased region" description="Polar residues" evidence="1">
    <location>
        <begin position="219"/>
        <end position="237"/>
    </location>
</feature>
<evidence type="ECO:0000259" key="2">
    <source>
        <dbReference type="Pfam" id="PF00686"/>
    </source>
</evidence>
<dbReference type="EMBL" id="CDMZ01000177">
    <property type="protein sequence ID" value="CEM08552.1"/>
    <property type="molecule type" value="Genomic_DNA"/>
</dbReference>
<sequence length="676" mass="72598">MEAETGVVLFACSGVEPREGQTLVVVGSSSELGGWDASRGITLHRVKNPAFPGVWMSFPIRHSACSEARFQFALVTPSAVTESLESRTFDDRRLVVDGLKSSSAVISTISTAAPSHSRSQDCCWCVWGEPLGCVPREVEVVAGGYALFGGRWGDGDTQVTPLRLEDMVLAQQQLEKDTPPSDSSKFETDKENEWEGKGAGGGGNFRGLSEGDLMVSDVSGKTDSALSESSPICTSPQRAGESGKEEGCESAVQVDDEFSARKSHVSQQTVVGVGVAPASENADILMVCGHGAECDSVCVPAGYNHLKTDSAILQRGGGELRGVRGGVGFRFAPAALNRRKNERVNGGQGLSGGKAAETGGAVNLLAGRVGKSRSVSRESLPERKCPSAVCDGPKRRRLSSLSVAVSESQSDMSLRRGEQTLIFPCPSIPQQHSRFPKTRLSFDTVGMNQADGACQREAAVCGLSEEEETQKGSTNWGGNTTKAAKRPLRPPDRCHSDCRGAERKHLVACNRDVQQHPAGRDGSTENIGVRRKGKKREHTGEVKRDRHGNILCPHGRVRSTCKECGGKSICDHGRERRKCKECGGKSICQHGRERYRCKECGGKGICEHGRRRTECKDCGGKDICEHGRRRHSCKECGGKGICEHGRQRYVCKDCGAKDEGLRIGLMIGCGSKPVEL</sequence>
<protein>
    <recommendedName>
        <fullName evidence="2">CBM20 domain-containing protein</fullName>
    </recommendedName>
</protein>
<feature type="region of interest" description="Disordered" evidence="1">
    <location>
        <begin position="514"/>
        <end position="542"/>
    </location>
</feature>
<dbReference type="Pfam" id="PF00686">
    <property type="entry name" value="CBM_20"/>
    <property type="match status" value="1"/>
</dbReference>
<feature type="region of interest" description="Disordered" evidence="1">
    <location>
        <begin position="465"/>
        <end position="494"/>
    </location>
</feature>
<dbReference type="Gene3D" id="2.60.40.10">
    <property type="entry name" value="Immunoglobulins"/>
    <property type="match status" value="1"/>
</dbReference>
<accession>A0A0G4F864</accession>
<evidence type="ECO:0000313" key="3">
    <source>
        <dbReference type="EMBL" id="CEM08552.1"/>
    </source>
</evidence>
<reference evidence="3" key="1">
    <citation type="submission" date="2014-11" db="EMBL/GenBank/DDBJ databases">
        <authorList>
            <person name="Otto D Thomas"/>
            <person name="Naeem Raeece"/>
        </authorList>
    </citation>
    <scope>NUCLEOTIDE SEQUENCE</scope>
</reference>
<dbReference type="InterPro" id="IPR013783">
    <property type="entry name" value="Ig-like_fold"/>
</dbReference>
<gene>
    <name evidence="3" type="ORF">Cvel_15593</name>
</gene>
<name>A0A0G4F864_9ALVE</name>
<dbReference type="VEuPathDB" id="CryptoDB:Cvel_15593"/>
<feature type="compositionally biased region" description="Polar residues" evidence="1">
    <location>
        <begin position="471"/>
        <end position="482"/>
    </location>
</feature>
<dbReference type="AlphaFoldDB" id="A0A0G4F864"/>
<organism evidence="3">
    <name type="scientific">Chromera velia CCMP2878</name>
    <dbReference type="NCBI Taxonomy" id="1169474"/>
    <lineage>
        <taxon>Eukaryota</taxon>
        <taxon>Sar</taxon>
        <taxon>Alveolata</taxon>
        <taxon>Colpodellida</taxon>
        <taxon>Chromeraceae</taxon>
        <taxon>Chromera</taxon>
    </lineage>
</organism>
<proteinExistence type="predicted"/>
<dbReference type="InterPro" id="IPR013784">
    <property type="entry name" value="Carb-bd-like_fold"/>
</dbReference>
<dbReference type="GO" id="GO:2001070">
    <property type="term" value="F:starch binding"/>
    <property type="evidence" value="ECO:0007669"/>
    <property type="project" value="InterPro"/>
</dbReference>
<feature type="domain" description="CBM20" evidence="2">
    <location>
        <begin position="8"/>
        <end position="78"/>
    </location>
</feature>
<evidence type="ECO:0000256" key="1">
    <source>
        <dbReference type="SAM" id="MobiDB-lite"/>
    </source>
</evidence>